<keyword evidence="3" id="KW-0804">Transcription</keyword>
<organism evidence="6">
    <name type="scientific">Paraconexibacter sp. AEG42_29</name>
    <dbReference type="NCBI Taxonomy" id="2997339"/>
    <lineage>
        <taxon>Bacteria</taxon>
        <taxon>Bacillati</taxon>
        <taxon>Actinomycetota</taxon>
        <taxon>Thermoleophilia</taxon>
        <taxon>Solirubrobacterales</taxon>
        <taxon>Paraconexibacteraceae</taxon>
        <taxon>Paraconexibacter</taxon>
    </lineage>
</organism>
<dbReference type="RefSeq" id="WP_354698827.1">
    <property type="nucleotide sequence ID" value="NZ_CP114014.1"/>
</dbReference>
<dbReference type="InterPro" id="IPR016032">
    <property type="entry name" value="Sig_transdc_resp-reg_C-effctor"/>
</dbReference>
<accession>A0AAU7B1T0</accession>
<dbReference type="KEGG" id="parq:DSM112329_04525"/>
<dbReference type="SMART" id="SM00421">
    <property type="entry name" value="HTH_LUXR"/>
    <property type="match status" value="1"/>
</dbReference>
<feature type="coiled-coil region" evidence="4">
    <location>
        <begin position="277"/>
        <end position="304"/>
    </location>
</feature>
<dbReference type="InterPro" id="IPR029016">
    <property type="entry name" value="GAF-like_dom_sf"/>
</dbReference>
<dbReference type="GO" id="GO:0003677">
    <property type="term" value="F:DNA binding"/>
    <property type="evidence" value="ECO:0007669"/>
    <property type="project" value="UniProtKB-KW"/>
</dbReference>
<dbReference type="PRINTS" id="PR00038">
    <property type="entry name" value="HTHLUXR"/>
</dbReference>
<keyword evidence="2" id="KW-0238">DNA-binding</keyword>
<keyword evidence="4" id="KW-0175">Coiled coil</keyword>
<sequence length="398" mass="43807">MTVTDEPREQPFPAASPTVRWRRRRTQLTARINEAVQRAKVLIGADLEVEPLDASNPGQAAEVIASLTWLAIERLREQRPGRAATVGMCELVCDLQRLSLELHDHEMATRTRRIAAVESGLSSLRAISDTSDLLDRVCKELVRSGGFGRALLSRVEDGVWSPWVGHFSDAMPGWFDAWIDTRIPLGDMVLETQLLTEHRPALVHDTSAPEVHQITRDGLSGSYVVAPVMPAGNVVGFLHADHHPSGRRCDEADRDVLWAFAEGFGHIYERTVLLQGVRAQREELRDLMSDVDQAMQQLSESEIELALQPASGSVVTRTAVSVLTTMSAKMEELTPREAEVLALMVAGAKNGAIAEKLVITEGTVKSHVKHILRKLGAVNRSQAIAHYLGVSHDDLDRA</sequence>
<dbReference type="Gene3D" id="1.10.10.10">
    <property type="entry name" value="Winged helix-like DNA-binding domain superfamily/Winged helix DNA-binding domain"/>
    <property type="match status" value="1"/>
</dbReference>
<dbReference type="PANTHER" id="PTHR44688">
    <property type="entry name" value="DNA-BINDING TRANSCRIPTIONAL ACTIVATOR DEVR_DOSR"/>
    <property type="match status" value="1"/>
</dbReference>
<evidence type="ECO:0000256" key="1">
    <source>
        <dbReference type="ARBA" id="ARBA00023015"/>
    </source>
</evidence>
<protein>
    <recommendedName>
        <fullName evidence="5">HTH luxR-type domain-containing protein</fullName>
    </recommendedName>
</protein>
<dbReference type="PANTHER" id="PTHR44688:SF16">
    <property type="entry name" value="DNA-BINDING TRANSCRIPTIONAL ACTIVATOR DEVR_DOSR"/>
    <property type="match status" value="1"/>
</dbReference>
<evidence type="ECO:0000256" key="2">
    <source>
        <dbReference type="ARBA" id="ARBA00023125"/>
    </source>
</evidence>
<dbReference type="Gene3D" id="3.30.450.40">
    <property type="match status" value="1"/>
</dbReference>
<evidence type="ECO:0000256" key="3">
    <source>
        <dbReference type="ARBA" id="ARBA00023163"/>
    </source>
</evidence>
<keyword evidence="1" id="KW-0805">Transcription regulation</keyword>
<feature type="domain" description="HTH luxR-type" evidence="5">
    <location>
        <begin position="326"/>
        <end position="391"/>
    </location>
</feature>
<evidence type="ECO:0000256" key="4">
    <source>
        <dbReference type="SAM" id="Coils"/>
    </source>
</evidence>
<dbReference type="GO" id="GO:0006355">
    <property type="term" value="P:regulation of DNA-templated transcription"/>
    <property type="evidence" value="ECO:0007669"/>
    <property type="project" value="InterPro"/>
</dbReference>
<evidence type="ECO:0000259" key="5">
    <source>
        <dbReference type="PROSITE" id="PS50043"/>
    </source>
</evidence>
<dbReference type="AlphaFoldDB" id="A0AAU7B1T0"/>
<dbReference type="InterPro" id="IPR036388">
    <property type="entry name" value="WH-like_DNA-bd_sf"/>
</dbReference>
<dbReference type="InterPro" id="IPR003018">
    <property type="entry name" value="GAF"/>
</dbReference>
<name>A0AAU7B1T0_9ACTN</name>
<dbReference type="SUPFAM" id="SSF46894">
    <property type="entry name" value="C-terminal effector domain of the bipartite response regulators"/>
    <property type="match status" value="1"/>
</dbReference>
<evidence type="ECO:0000313" key="6">
    <source>
        <dbReference type="EMBL" id="XAY07637.1"/>
    </source>
</evidence>
<dbReference type="InterPro" id="IPR000792">
    <property type="entry name" value="Tscrpt_reg_LuxR_C"/>
</dbReference>
<dbReference type="PROSITE" id="PS00622">
    <property type="entry name" value="HTH_LUXR_1"/>
    <property type="match status" value="1"/>
</dbReference>
<dbReference type="CDD" id="cd06170">
    <property type="entry name" value="LuxR_C_like"/>
    <property type="match status" value="1"/>
</dbReference>
<dbReference type="Pfam" id="PF01590">
    <property type="entry name" value="GAF"/>
    <property type="match status" value="1"/>
</dbReference>
<proteinExistence type="predicted"/>
<dbReference type="EMBL" id="CP114014">
    <property type="protein sequence ID" value="XAY07637.1"/>
    <property type="molecule type" value="Genomic_DNA"/>
</dbReference>
<gene>
    <name evidence="6" type="ORF">DSM112329_04525</name>
</gene>
<dbReference type="SUPFAM" id="SSF55781">
    <property type="entry name" value="GAF domain-like"/>
    <property type="match status" value="1"/>
</dbReference>
<reference evidence="6" key="1">
    <citation type="submission" date="2022-12" db="EMBL/GenBank/DDBJ databases">
        <title>Paraconexibacter alkalitolerans sp. nov. and Baekduia alba sp. nov., isolated from soil and emended description of the genera Paraconexibacter (Chun et al., 2020) and Baekduia (An et al., 2020).</title>
        <authorList>
            <person name="Vieira S."/>
            <person name="Huber K.J."/>
            <person name="Geppert A."/>
            <person name="Wolf J."/>
            <person name="Neumann-Schaal M."/>
            <person name="Muesken M."/>
            <person name="Overmann J."/>
        </authorList>
    </citation>
    <scope>NUCLEOTIDE SEQUENCE</scope>
    <source>
        <strain evidence="6">AEG42_29</strain>
    </source>
</reference>
<dbReference type="PROSITE" id="PS50043">
    <property type="entry name" value="HTH_LUXR_2"/>
    <property type="match status" value="1"/>
</dbReference>
<dbReference type="Pfam" id="PF00196">
    <property type="entry name" value="GerE"/>
    <property type="match status" value="1"/>
</dbReference>